<dbReference type="InterPro" id="IPR003245">
    <property type="entry name" value="Phytocyanin_dom"/>
</dbReference>
<gene>
    <name evidence="8" type="primary">LOC108996248</name>
</gene>
<keyword evidence="3" id="KW-1015">Disulfide bond</keyword>
<keyword evidence="2" id="KW-0186">Copper</keyword>
<organism evidence="7 8">
    <name type="scientific">Juglans regia</name>
    <name type="common">English walnut</name>
    <dbReference type="NCBI Taxonomy" id="51240"/>
    <lineage>
        <taxon>Eukaryota</taxon>
        <taxon>Viridiplantae</taxon>
        <taxon>Streptophyta</taxon>
        <taxon>Embryophyta</taxon>
        <taxon>Tracheophyta</taxon>
        <taxon>Spermatophyta</taxon>
        <taxon>Magnoliopsida</taxon>
        <taxon>eudicotyledons</taxon>
        <taxon>Gunneridae</taxon>
        <taxon>Pentapetalae</taxon>
        <taxon>rosids</taxon>
        <taxon>fabids</taxon>
        <taxon>Fagales</taxon>
        <taxon>Juglandaceae</taxon>
        <taxon>Juglans</taxon>
    </lineage>
</organism>
<dbReference type="STRING" id="51240.A0A2I4F7D5"/>
<dbReference type="InterPro" id="IPR041844">
    <property type="entry name" value="Plantacyanin"/>
</dbReference>
<keyword evidence="7" id="KW-1185">Reference proteome</keyword>
<name>A0A2I4F7D5_JUGRE</name>
<dbReference type="InterPro" id="IPR039391">
    <property type="entry name" value="Phytocyanin-like"/>
</dbReference>
<dbReference type="FunFam" id="2.60.40.420:FF:000013">
    <property type="entry name" value="basic blue protein-like"/>
    <property type="match status" value="1"/>
</dbReference>
<dbReference type="AlphaFoldDB" id="A0A2I4F7D5"/>
<dbReference type="SUPFAM" id="SSF49503">
    <property type="entry name" value="Cupredoxins"/>
    <property type="match status" value="1"/>
</dbReference>
<dbReference type="InterPro" id="IPR028871">
    <property type="entry name" value="BlueCu_1_BS"/>
</dbReference>
<evidence type="ECO:0000313" key="7">
    <source>
        <dbReference type="Proteomes" id="UP000235220"/>
    </source>
</evidence>
<accession>A0A2I4F7D5</accession>
<evidence type="ECO:0000256" key="1">
    <source>
        <dbReference type="ARBA" id="ARBA00022723"/>
    </source>
</evidence>
<dbReference type="RefSeq" id="XP_018827557.2">
    <property type="nucleotide sequence ID" value="XM_018972012.2"/>
</dbReference>
<dbReference type="InterPro" id="IPR008972">
    <property type="entry name" value="Cupredoxin"/>
</dbReference>
<dbReference type="PROSITE" id="PS51485">
    <property type="entry name" value="PHYTOCYANIN"/>
    <property type="match status" value="1"/>
</dbReference>
<dbReference type="GO" id="GO:0046872">
    <property type="term" value="F:metal ion binding"/>
    <property type="evidence" value="ECO:0007669"/>
    <property type="project" value="UniProtKB-KW"/>
</dbReference>
<dbReference type="Gene3D" id="2.60.40.420">
    <property type="entry name" value="Cupredoxins - blue copper proteins"/>
    <property type="match status" value="1"/>
</dbReference>
<dbReference type="KEGG" id="jre:108996248"/>
<evidence type="ECO:0000256" key="5">
    <source>
        <dbReference type="ARBA" id="ARBA00082491"/>
    </source>
</evidence>
<dbReference type="PANTHER" id="PTHR33021:SF341">
    <property type="entry name" value="BASIC BLUE PROTEIN-LIKE"/>
    <property type="match status" value="1"/>
</dbReference>
<proteinExistence type="predicted"/>
<dbReference type="Pfam" id="PF02298">
    <property type="entry name" value="Cu_bind_like"/>
    <property type="match status" value="1"/>
</dbReference>
<dbReference type="GO" id="GO:0005886">
    <property type="term" value="C:plasma membrane"/>
    <property type="evidence" value="ECO:0000318"/>
    <property type="project" value="GO_Central"/>
</dbReference>
<evidence type="ECO:0000313" key="8">
    <source>
        <dbReference type="RefSeq" id="XP_018827557.2"/>
    </source>
</evidence>
<dbReference type="GO" id="GO:0009055">
    <property type="term" value="F:electron transfer activity"/>
    <property type="evidence" value="ECO:0007669"/>
    <property type="project" value="InterPro"/>
</dbReference>
<evidence type="ECO:0000256" key="3">
    <source>
        <dbReference type="ARBA" id="ARBA00023157"/>
    </source>
</evidence>
<feature type="domain" description="Phytocyanin" evidence="6">
    <location>
        <begin position="31"/>
        <end position="126"/>
    </location>
</feature>
<keyword evidence="1" id="KW-0479">Metal-binding</keyword>
<dbReference type="Gramene" id="Jr13_01640_p1">
    <property type="protein sequence ID" value="cds.Jr13_01640_p1"/>
    <property type="gene ID" value="Jr13_01640"/>
</dbReference>
<dbReference type="PANTHER" id="PTHR33021">
    <property type="entry name" value="BLUE COPPER PROTEIN"/>
    <property type="match status" value="1"/>
</dbReference>
<evidence type="ECO:0000256" key="4">
    <source>
        <dbReference type="ARBA" id="ARBA00071970"/>
    </source>
</evidence>
<dbReference type="CDD" id="cd11013">
    <property type="entry name" value="Plantacyanin"/>
    <property type="match status" value="1"/>
</dbReference>
<dbReference type="GeneID" id="108996248"/>
<protein>
    <recommendedName>
        <fullName evidence="4">Basic blue protein</fullName>
    </recommendedName>
    <alternativeName>
        <fullName evidence="5">Plantacyanin</fullName>
    </alternativeName>
</protein>
<reference evidence="8" key="1">
    <citation type="submission" date="2025-08" db="UniProtKB">
        <authorList>
            <consortium name="RefSeq"/>
        </authorList>
    </citation>
    <scope>IDENTIFICATION</scope>
    <source>
        <tissue evidence="8">Leaves</tissue>
    </source>
</reference>
<dbReference type="Proteomes" id="UP000235220">
    <property type="component" value="Chromosome 13"/>
</dbReference>
<evidence type="ECO:0000259" key="6">
    <source>
        <dbReference type="PROSITE" id="PS51485"/>
    </source>
</evidence>
<dbReference type="OrthoDB" id="2011645at2759"/>
<dbReference type="PROSITE" id="PS00196">
    <property type="entry name" value="COPPER_BLUE"/>
    <property type="match status" value="1"/>
</dbReference>
<sequence length="126" mass="13602">MQMAQGRGSAIVATVVLLGMLLIHCENVWAATFTVGDAGGWTFGVDNWPNAKTFMAGDVLVFNYSSAVHNVVVVDKQGYETCKAAEDSQQFQSGSDQITLVKGQNYFICTFPGHCESKMKITVNAS</sequence>
<evidence type="ECO:0000256" key="2">
    <source>
        <dbReference type="ARBA" id="ARBA00023008"/>
    </source>
</evidence>